<evidence type="ECO:0000256" key="3">
    <source>
        <dbReference type="ARBA" id="ARBA00022530"/>
    </source>
</evidence>
<keyword evidence="8" id="KW-1015">Disulfide bond</keyword>
<dbReference type="SUPFAM" id="SSF49265">
    <property type="entry name" value="Fibronectin type III"/>
    <property type="match status" value="1"/>
</dbReference>
<reference evidence="14" key="3">
    <citation type="submission" date="2025-09" db="UniProtKB">
        <authorList>
            <consortium name="Ensembl"/>
        </authorList>
    </citation>
    <scope>IDENTIFICATION</scope>
</reference>
<evidence type="ECO:0000313" key="14">
    <source>
        <dbReference type="Ensembl" id="ENSPFOP00000000483.2"/>
    </source>
</evidence>
<dbReference type="GeneTree" id="ENSGT00940000160734"/>
<comment type="function">
    <text evidence="10">Promotes matrix assembly. Involved in the organization of skeletal muscles and in the formation of neuromuscular junctions.</text>
</comment>
<dbReference type="PROSITE" id="PS50234">
    <property type="entry name" value="VWFA"/>
    <property type="match status" value="1"/>
</dbReference>
<evidence type="ECO:0000256" key="9">
    <source>
        <dbReference type="ARBA" id="ARBA00029542"/>
    </source>
</evidence>
<dbReference type="SMART" id="SM00327">
    <property type="entry name" value="VWA"/>
    <property type="match status" value="1"/>
</dbReference>
<reference evidence="15" key="1">
    <citation type="submission" date="2013-10" db="EMBL/GenBank/DDBJ databases">
        <authorList>
            <person name="Schartl M."/>
            <person name="Warren W."/>
        </authorList>
    </citation>
    <scope>NUCLEOTIDE SEQUENCE [LARGE SCALE GENOMIC DNA]</scope>
    <source>
        <strain evidence="15">female</strain>
    </source>
</reference>
<comment type="subcellular location">
    <subcellularLocation>
        <location evidence="1">Secreted</location>
        <location evidence="1">Extracellular space</location>
        <location evidence="1">Extracellular matrix</location>
        <location evidence="1">Basement membrane</location>
    </subcellularLocation>
</comment>
<dbReference type="InterPro" id="IPR050525">
    <property type="entry name" value="ECM_Assembly_Org"/>
</dbReference>
<dbReference type="Proteomes" id="UP000028760">
    <property type="component" value="Unassembled WGS sequence"/>
</dbReference>
<evidence type="ECO:0000256" key="1">
    <source>
        <dbReference type="ARBA" id="ARBA00004302"/>
    </source>
</evidence>
<dbReference type="SUPFAM" id="SSF53300">
    <property type="entry name" value="vWA-like"/>
    <property type="match status" value="1"/>
</dbReference>
<evidence type="ECO:0000256" key="8">
    <source>
        <dbReference type="ARBA" id="ARBA00023157"/>
    </source>
</evidence>
<evidence type="ECO:0000313" key="15">
    <source>
        <dbReference type="Proteomes" id="UP000028760"/>
    </source>
</evidence>
<dbReference type="Pfam" id="PF00092">
    <property type="entry name" value="VWA"/>
    <property type="match status" value="1"/>
</dbReference>
<dbReference type="eggNOG" id="KOG3544">
    <property type="taxonomic scope" value="Eukaryota"/>
</dbReference>
<evidence type="ECO:0000256" key="6">
    <source>
        <dbReference type="ARBA" id="ARBA00022737"/>
    </source>
</evidence>
<dbReference type="KEGG" id="pfor:103129824"/>
<dbReference type="OMA" id="WETENPH"/>
<dbReference type="SMART" id="SM00060">
    <property type="entry name" value="FN3"/>
    <property type="match status" value="3"/>
</dbReference>
<proteinExistence type="predicted"/>
<evidence type="ECO:0000259" key="12">
    <source>
        <dbReference type="PROSITE" id="PS50234"/>
    </source>
</evidence>
<name>A0A087X3Y0_POEFO</name>
<evidence type="ECO:0000256" key="7">
    <source>
        <dbReference type="ARBA" id="ARBA00022869"/>
    </source>
</evidence>
<dbReference type="PANTHER" id="PTHR24020:SF77">
    <property type="entry name" value="VON WILLEBRAND FACTOR A DOMAIN-CONTAINING PROTEIN 1"/>
    <property type="match status" value="1"/>
</dbReference>
<organism evidence="14 15">
    <name type="scientific">Poecilia formosa</name>
    <name type="common">Amazon molly</name>
    <name type="synonym">Limia formosa</name>
    <dbReference type="NCBI Taxonomy" id="48698"/>
    <lineage>
        <taxon>Eukaryota</taxon>
        <taxon>Metazoa</taxon>
        <taxon>Chordata</taxon>
        <taxon>Craniata</taxon>
        <taxon>Vertebrata</taxon>
        <taxon>Euteleostomi</taxon>
        <taxon>Actinopterygii</taxon>
        <taxon>Neopterygii</taxon>
        <taxon>Teleostei</taxon>
        <taxon>Neoteleostei</taxon>
        <taxon>Acanthomorphata</taxon>
        <taxon>Ovalentaria</taxon>
        <taxon>Atherinomorphae</taxon>
        <taxon>Cyprinodontiformes</taxon>
        <taxon>Poeciliidae</taxon>
        <taxon>Poeciliinae</taxon>
        <taxon>Poecilia</taxon>
    </lineage>
</organism>
<evidence type="ECO:0000256" key="5">
    <source>
        <dbReference type="ARBA" id="ARBA00022729"/>
    </source>
</evidence>
<feature type="domain" description="Fibronectin type-III" evidence="13">
    <location>
        <begin position="305"/>
        <end position="394"/>
    </location>
</feature>
<evidence type="ECO:0000256" key="4">
    <source>
        <dbReference type="ARBA" id="ARBA00022553"/>
    </source>
</evidence>
<dbReference type="RefSeq" id="XP_007541090.1">
    <property type="nucleotide sequence ID" value="XM_007541028.2"/>
</dbReference>
<dbReference type="Gene3D" id="2.60.40.10">
    <property type="entry name" value="Immunoglobulins"/>
    <property type="match status" value="2"/>
</dbReference>
<evidence type="ECO:0000256" key="2">
    <source>
        <dbReference type="ARBA" id="ARBA00022525"/>
    </source>
</evidence>
<keyword evidence="2" id="KW-0964">Secreted</keyword>
<protein>
    <recommendedName>
        <fullName evidence="9">von Willebrand factor A domain-containing protein 1</fullName>
    </recommendedName>
</protein>
<keyword evidence="4" id="KW-0597">Phosphoprotein</keyword>
<dbReference type="STRING" id="48698.ENSPFOP00000000483"/>
<dbReference type="InterPro" id="IPR013783">
    <property type="entry name" value="Ig-like_fold"/>
</dbReference>
<dbReference type="InterPro" id="IPR036116">
    <property type="entry name" value="FN3_sf"/>
</dbReference>
<dbReference type="Pfam" id="PF00041">
    <property type="entry name" value="fn3"/>
    <property type="match status" value="2"/>
</dbReference>
<dbReference type="InterPro" id="IPR003961">
    <property type="entry name" value="FN3_dom"/>
</dbReference>
<feature type="domain" description="Fibronectin type-III" evidence="13">
    <location>
        <begin position="212"/>
        <end position="302"/>
    </location>
</feature>
<dbReference type="AlphaFoldDB" id="A0A087X3Y0"/>
<keyword evidence="7" id="KW-0084">Basement membrane</keyword>
<feature type="domain" description="VWFA" evidence="12">
    <location>
        <begin position="36"/>
        <end position="207"/>
    </location>
</feature>
<keyword evidence="3" id="KW-0272">Extracellular matrix</keyword>
<dbReference type="PANTHER" id="PTHR24020">
    <property type="entry name" value="COLLAGEN ALPHA"/>
    <property type="match status" value="1"/>
</dbReference>
<keyword evidence="5 11" id="KW-0732">Signal</keyword>
<keyword evidence="6" id="KW-0677">Repeat</keyword>
<evidence type="ECO:0000256" key="10">
    <source>
        <dbReference type="ARBA" id="ARBA00046169"/>
    </source>
</evidence>
<dbReference type="Ensembl" id="ENSPFOT00000000484.2">
    <property type="protein sequence ID" value="ENSPFOP00000000483.2"/>
    <property type="gene ID" value="ENSPFOG00000000529.2"/>
</dbReference>
<dbReference type="OrthoDB" id="9949424at2759"/>
<dbReference type="InterPro" id="IPR036465">
    <property type="entry name" value="vWFA_dom_sf"/>
</dbReference>
<dbReference type="CDD" id="cd00063">
    <property type="entry name" value="FN3"/>
    <property type="match status" value="2"/>
</dbReference>
<keyword evidence="15" id="KW-1185">Reference proteome</keyword>
<dbReference type="PROSITE" id="PS50853">
    <property type="entry name" value="FN3"/>
    <property type="match status" value="2"/>
</dbReference>
<accession>A0A087X3Y0</accession>
<reference evidence="14" key="2">
    <citation type="submission" date="2025-08" db="UniProtKB">
        <authorList>
            <consortium name="Ensembl"/>
        </authorList>
    </citation>
    <scope>IDENTIFICATION</scope>
</reference>
<evidence type="ECO:0000259" key="13">
    <source>
        <dbReference type="PROSITE" id="PS50853"/>
    </source>
</evidence>
<dbReference type="InterPro" id="IPR002035">
    <property type="entry name" value="VWF_A"/>
</dbReference>
<dbReference type="EMBL" id="AYCK01021622">
    <property type="status" value="NOT_ANNOTATED_CDS"/>
    <property type="molecule type" value="Genomic_DNA"/>
</dbReference>
<feature type="signal peptide" evidence="11">
    <location>
        <begin position="1"/>
        <end position="24"/>
    </location>
</feature>
<dbReference type="Gene3D" id="3.40.50.410">
    <property type="entry name" value="von Willebrand factor, type A domain"/>
    <property type="match status" value="1"/>
</dbReference>
<dbReference type="GO" id="GO:0005604">
    <property type="term" value="C:basement membrane"/>
    <property type="evidence" value="ECO:0007669"/>
    <property type="project" value="UniProtKB-SubCell"/>
</dbReference>
<evidence type="ECO:0000256" key="11">
    <source>
        <dbReference type="SAM" id="SignalP"/>
    </source>
</evidence>
<dbReference type="GeneID" id="103129824"/>
<feature type="chain" id="PRO_5001832306" description="von Willebrand factor A domain-containing protein 1" evidence="11">
    <location>
        <begin position="25"/>
        <end position="493"/>
    </location>
</feature>
<sequence>MKSFLLRCIFVFAMLQQSIRQTAASPDTELNCCEGDILLLLDSSGSVTTSEFSSFLSFAASLLYPFTLGRGHVRVALLLVGTTPHLEFSLDVHSNQESLLRALQSVNQQQGDTNTKAAIEVAQRLLSEADGDVPKVLLWLTDGVQTGDVEKAMSELKARGVYVLIVYTIHGNHRVLQRVATPPLESHLYSVDMESIDIITDDLREAIIKIIRAERLSVVRLTSHSAVLQWRPVLAADSGHYELSYKAVDDQHSGKTTVLPSSSSQTELIQLQPDTTYTASLRPESNQRLHSTLSVQFTTLPDVLSPAEVTLSDPGPRQVRVSWGPLQPDRVQRYTLEYGAIPSGRVHTVDVSNQKSSVFLRNLEPGTRYLITVSALHRDGKERAMSVRACTQEEARPALTDLRLTLTDRQEGNEVQASWETNTEGLKGYWVSWERKGSQNSQSERSPSTAYLPPSPSSVRLAHLAPNSRVCVSPVYSSGRGDGICCTAKTNSR</sequence>